<keyword evidence="1" id="KW-0472">Membrane</keyword>
<evidence type="ECO:0000256" key="1">
    <source>
        <dbReference type="SAM" id="Phobius"/>
    </source>
</evidence>
<sequence length="341" mass="38535">MDPAILVENLRVLTVIKVPPFRLVFIVPCVLLPDPLSVHLVLIQTHTPLLVAHAVAASIIFLWDYLLTLGLEVEYIWPSRWTIVKALFLFQRYIPFIDIMVLGMYMSFGENVSETRCTRINYAWKFLSIAGVVASEATLCFRVWAVWNRRMFMSFLLPALFAGSWVPAITLLAIFMKSIKYISLPPPFLGCVVASADKSISFEFFLIWDTVMLSLMAIAALKAYHRSGRTALFKIVYGEGIIYYFYLFAASTVNIILNHNNSIAIPYRFLAVAMLRSLHTILPSRALLHLRSQIKHDQLCGVTSIEIDNGVGGHNGAANNRKFEPLKFTHATKRSTITFQA</sequence>
<gene>
    <name evidence="3" type="ORF">NLJ89_g9171</name>
</gene>
<reference evidence="3" key="1">
    <citation type="submission" date="2022-07" db="EMBL/GenBank/DDBJ databases">
        <title>Genome Sequence of Agrocybe chaxingu.</title>
        <authorList>
            <person name="Buettner E."/>
        </authorList>
    </citation>
    <scope>NUCLEOTIDE SEQUENCE</scope>
    <source>
        <strain evidence="3">MP-N11</strain>
    </source>
</reference>
<evidence type="ECO:0000313" key="4">
    <source>
        <dbReference type="Proteomes" id="UP001148786"/>
    </source>
</evidence>
<dbReference type="Pfam" id="PF20151">
    <property type="entry name" value="DUF6533"/>
    <property type="match status" value="1"/>
</dbReference>
<protein>
    <recommendedName>
        <fullName evidence="2">DUF6533 domain-containing protein</fullName>
    </recommendedName>
</protein>
<dbReference type="Proteomes" id="UP001148786">
    <property type="component" value="Unassembled WGS sequence"/>
</dbReference>
<name>A0A9W8MTT2_9AGAR</name>
<dbReference type="InterPro" id="IPR045340">
    <property type="entry name" value="DUF6533"/>
</dbReference>
<feature type="transmembrane region" description="Helical" evidence="1">
    <location>
        <begin position="49"/>
        <end position="71"/>
    </location>
</feature>
<feature type="transmembrane region" description="Helical" evidence="1">
    <location>
        <begin position="152"/>
        <end position="176"/>
    </location>
</feature>
<feature type="transmembrane region" description="Helical" evidence="1">
    <location>
        <begin position="236"/>
        <end position="257"/>
    </location>
</feature>
<evidence type="ECO:0000259" key="2">
    <source>
        <dbReference type="Pfam" id="PF20151"/>
    </source>
</evidence>
<dbReference type="EMBL" id="JANKHO010001376">
    <property type="protein sequence ID" value="KAJ3501810.1"/>
    <property type="molecule type" value="Genomic_DNA"/>
</dbReference>
<feature type="domain" description="DUF6533" evidence="2">
    <location>
        <begin position="54"/>
        <end position="97"/>
    </location>
</feature>
<feature type="transmembrane region" description="Helical" evidence="1">
    <location>
        <begin position="205"/>
        <end position="224"/>
    </location>
</feature>
<feature type="transmembrane region" description="Helical" evidence="1">
    <location>
        <begin position="126"/>
        <end position="145"/>
    </location>
</feature>
<comment type="caution">
    <text evidence="3">The sequence shown here is derived from an EMBL/GenBank/DDBJ whole genome shotgun (WGS) entry which is preliminary data.</text>
</comment>
<keyword evidence="1" id="KW-1133">Transmembrane helix</keyword>
<accession>A0A9W8MTT2</accession>
<dbReference type="OrthoDB" id="2645170at2759"/>
<keyword evidence="4" id="KW-1185">Reference proteome</keyword>
<keyword evidence="1" id="KW-0812">Transmembrane</keyword>
<feature type="transmembrane region" description="Helical" evidence="1">
    <location>
        <begin position="83"/>
        <end position="106"/>
    </location>
</feature>
<feature type="transmembrane region" description="Helical" evidence="1">
    <location>
        <begin position="21"/>
        <end position="43"/>
    </location>
</feature>
<organism evidence="3 4">
    <name type="scientific">Agrocybe chaxingu</name>
    <dbReference type="NCBI Taxonomy" id="84603"/>
    <lineage>
        <taxon>Eukaryota</taxon>
        <taxon>Fungi</taxon>
        <taxon>Dikarya</taxon>
        <taxon>Basidiomycota</taxon>
        <taxon>Agaricomycotina</taxon>
        <taxon>Agaricomycetes</taxon>
        <taxon>Agaricomycetidae</taxon>
        <taxon>Agaricales</taxon>
        <taxon>Agaricineae</taxon>
        <taxon>Strophariaceae</taxon>
        <taxon>Agrocybe</taxon>
    </lineage>
</organism>
<evidence type="ECO:0000313" key="3">
    <source>
        <dbReference type="EMBL" id="KAJ3501810.1"/>
    </source>
</evidence>
<dbReference type="AlphaFoldDB" id="A0A9W8MTT2"/>
<proteinExistence type="predicted"/>